<dbReference type="EMBL" id="JACHGJ010000009">
    <property type="protein sequence ID" value="MBB6482006.1"/>
    <property type="molecule type" value="Genomic_DNA"/>
</dbReference>
<dbReference type="GO" id="GO:0000428">
    <property type="term" value="C:DNA-directed RNA polymerase complex"/>
    <property type="evidence" value="ECO:0007669"/>
    <property type="project" value="UniProtKB-KW"/>
</dbReference>
<dbReference type="RefSeq" id="WP_184748244.1">
    <property type="nucleotide sequence ID" value="NZ_JACHGJ010000009.1"/>
</dbReference>
<dbReference type="Proteomes" id="UP000587760">
    <property type="component" value="Unassembled WGS sequence"/>
</dbReference>
<comment type="caution">
    <text evidence="2">The sequence shown here is derived from an EMBL/GenBank/DDBJ whole genome shotgun (WGS) entry which is preliminary data.</text>
</comment>
<gene>
    <name evidence="2" type="ORF">HNR50_003694</name>
</gene>
<dbReference type="PANTHER" id="PTHR37826">
    <property type="entry name" value="FLOTILLIN BAND_7_5 DOMAIN PROTEIN"/>
    <property type="match status" value="1"/>
</dbReference>
<keyword evidence="1" id="KW-1133">Transmembrane helix</keyword>
<evidence type="ECO:0000313" key="3">
    <source>
        <dbReference type="Proteomes" id="UP000587760"/>
    </source>
</evidence>
<dbReference type="PANTHER" id="PTHR37826:SF3">
    <property type="entry name" value="J DOMAIN-CONTAINING PROTEIN"/>
    <property type="match status" value="1"/>
</dbReference>
<dbReference type="Gene3D" id="2.20.28.30">
    <property type="entry name" value="RNA polymerase ii, chain L"/>
    <property type="match status" value="1"/>
</dbReference>
<keyword evidence="1" id="KW-0472">Membrane</keyword>
<feature type="transmembrane region" description="Helical" evidence="1">
    <location>
        <begin position="344"/>
        <end position="365"/>
    </location>
</feature>
<protein>
    <submittedName>
        <fullName evidence="2">DNA-directed RNA polymerase subunit RPC12/RpoP</fullName>
    </submittedName>
</protein>
<reference evidence="2 3" key="1">
    <citation type="submission" date="2020-08" db="EMBL/GenBank/DDBJ databases">
        <title>Genomic Encyclopedia of Type Strains, Phase IV (KMG-IV): sequencing the most valuable type-strain genomes for metagenomic binning, comparative biology and taxonomic classification.</title>
        <authorList>
            <person name="Goeker M."/>
        </authorList>
    </citation>
    <scope>NUCLEOTIDE SEQUENCE [LARGE SCALE GENOMIC DNA]</scope>
    <source>
        <strain evidence="2 3">DSM 2461</strain>
    </source>
</reference>
<dbReference type="AlphaFoldDB" id="A0A841REG6"/>
<keyword evidence="2" id="KW-0240">DNA-directed RNA polymerase</keyword>
<sequence>MSENTGQFPCSNCGADLKFEPGQNALKCPYCGTENTIETDETVEITENDYLSQLRKMEENLNGAATLDMVSVKCDNCGAIVSLGENKTAGECVFCGTHLSGQTRSVKEIAPQSLLPFKISKKEAAENFKVWLKKRWFAPNKLKEFARMDGLRGMYSPYWTYDSETTTSYRGQRGDYYYTTETYTEQVDGKTVTKTRQVRHTRWSFASGTVRNSFDDILICGSGNMLPKYTEALEPWDLENLVPFKEDYLSGFQVESYSVNLEEGFGKAKERMAPVIDRTIRRDIGGDEQRISSKSSSYDDITFKHILLPVWISAYKFKDKVYNFMVNARTGEVQGNRPWSAVKITLAVLGFGALIAAGVLAYLYFKGNS</sequence>
<keyword evidence="1" id="KW-0812">Transmembrane</keyword>
<proteinExistence type="predicted"/>
<accession>A0A841REG6</accession>
<organism evidence="2 3">
    <name type="scientific">Spirochaeta isovalerica</name>
    <dbReference type="NCBI Taxonomy" id="150"/>
    <lineage>
        <taxon>Bacteria</taxon>
        <taxon>Pseudomonadati</taxon>
        <taxon>Spirochaetota</taxon>
        <taxon>Spirochaetia</taxon>
        <taxon>Spirochaetales</taxon>
        <taxon>Spirochaetaceae</taxon>
        <taxon>Spirochaeta</taxon>
    </lineage>
</organism>
<keyword evidence="2" id="KW-0804">Transcription</keyword>
<name>A0A841REG6_9SPIO</name>
<keyword evidence="3" id="KW-1185">Reference proteome</keyword>
<evidence type="ECO:0000256" key="1">
    <source>
        <dbReference type="SAM" id="Phobius"/>
    </source>
</evidence>
<evidence type="ECO:0000313" key="2">
    <source>
        <dbReference type="EMBL" id="MBB6482006.1"/>
    </source>
</evidence>